<reference evidence="4 5" key="1">
    <citation type="submission" date="2015-01" db="EMBL/GenBank/DDBJ databases">
        <title>The Genome Sequence of Cryptococcus gattii Ram5.</title>
        <authorList>
            <consortium name="The Broad Institute Genomics Platform"/>
            <person name="Cuomo C."/>
            <person name="Litvintseva A."/>
            <person name="Chen Y."/>
            <person name="Heitman J."/>
            <person name="Sun S."/>
            <person name="Springer D."/>
            <person name="Dromer F."/>
            <person name="Young S."/>
            <person name="Zeng Q."/>
            <person name="Gargeya S."/>
            <person name="Abouelleil A."/>
            <person name="Alvarado L."/>
            <person name="Chapman S.B."/>
            <person name="Gainer-Dewar J."/>
            <person name="Goldberg J."/>
            <person name="Griggs A."/>
            <person name="Gujja S."/>
            <person name="Hansen M."/>
            <person name="Howarth C."/>
            <person name="Imamovic A."/>
            <person name="Larimer J."/>
            <person name="Murphy C."/>
            <person name="Naylor J."/>
            <person name="Pearson M."/>
            <person name="Priest M."/>
            <person name="Roberts A."/>
            <person name="Saif S."/>
            <person name="Shea T."/>
            <person name="Sykes S."/>
            <person name="Wortman J."/>
            <person name="Nusbaum C."/>
            <person name="Birren B."/>
        </authorList>
    </citation>
    <scope>NUCLEOTIDE SEQUENCE [LARGE SCALE GENOMIC DNA]</scope>
    <source>
        <strain evidence="4 5">Ram5</strain>
    </source>
</reference>
<dbReference type="AlphaFoldDB" id="A0A0D0TTY1"/>
<organism evidence="4 5">
    <name type="scientific">Cryptococcus deuterogattii Ram5</name>
    <dbReference type="NCBI Taxonomy" id="1296110"/>
    <lineage>
        <taxon>Eukaryota</taxon>
        <taxon>Fungi</taxon>
        <taxon>Dikarya</taxon>
        <taxon>Basidiomycota</taxon>
        <taxon>Agaricomycotina</taxon>
        <taxon>Tremellomycetes</taxon>
        <taxon>Tremellales</taxon>
        <taxon>Cryptococcaceae</taxon>
        <taxon>Cryptococcus</taxon>
        <taxon>Cryptococcus gattii species complex</taxon>
    </lineage>
</organism>
<dbReference type="Pfam" id="PF05254">
    <property type="entry name" value="UPF0203"/>
    <property type="match status" value="2"/>
</dbReference>
<accession>A0A0D0TTY1</accession>
<protein>
    <submittedName>
        <fullName evidence="4">Uncharacterized protein</fullName>
    </submittedName>
</protein>
<name>A0A0D0TTY1_9TREE</name>
<evidence type="ECO:0000313" key="4">
    <source>
        <dbReference type="EMBL" id="KIR39293.1"/>
    </source>
</evidence>
<dbReference type="PANTHER" id="PTHR46403">
    <property type="entry name" value="TP53-REGULATED INHIBITOR OF APOPTOSIS 1"/>
    <property type="match status" value="1"/>
</dbReference>
<dbReference type="GO" id="GO:0005758">
    <property type="term" value="C:mitochondrial intermembrane space"/>
    <property type="evidence" value="ECO:0007669"/>
    <property type="project" value="TreeGrafter"/>
</dbReference>
<evidence type="ECO:0000256" key="2">
    <source>
        <dbReference type="ARBA" id="ARBA00023157"/>
    </source>
</evidence>
<keyword evidence="2" id="KW-1015">Disulfide bond</keyword>
<dbReference type="OrthoDB" id="19091at2759"/>
<feature type="region of interest" description="Disordered" evidence="3">
    <location>
        <begin position="85"/>
        <end position="111"/>
    </location>
</feature>
<evidence type="ECO:0000313" key="5">
    <source>
        <dbReference type="Proteomes" id="UP000053392"/>
    </source>
</evidence>
<feature type="compositionally biased region" description="Polar residues" evidence="3">
    <location>
        <begin position="86"/>
        <end position="105"/>
    </location>
</feature>
<dbReference type="GO" id="GO:1990050">
    <property type="term" value="F:phosphatidic acid transfer activity"/>
    <property type="evidence" value="ECO:0007669"/>
    <property type="project" value="TreeGrafter"/>
</dbReference>
<dbReference type="PANTHER" id="PTHR46403:SF1">
    <property type="entry name" value="TP53-REGULATED INHIBITOR OF APOPTOSIS 1"/>
    <property type="match status" value="1"/>
</dbReference>
<dbReference type="EMBL" id="KN847907">
    <property type="protein sequence ID" value="KIR39293.1"/>
    <property type="molecule type" value="Genomic_DNA"/>
</dbReference>
<sequence>MTIGHRSLSPECTPLKHRYDSCFNLWFEGYLQPALDTTRSVSYPTPIASPSLPQVQSATIVQQQAEPQTQKRTLITSWANAFPSHRSATLSQTKPRQPTSSTLEATSLPGYNYPDPVYENSQSMNIDTAGKTRAQIKAEEYERACGQLWKDYQGCLMKAIEENESLTQLLEQAREEHPLKDMDKLEGTAWDPKANPANLPGKN</sequence>
<dbReference type="InterPro" id="IPR007918">
    <property type="entry name" value="MDM35_apoptosis"/>
</dbReference>
<proteinExistence type="inferred from homology"/>
<dbReference type="GO" id="GO:0005634">
    <property type="term" value="C:nucleus"/>
    <property type="evidence" value="ECO:0007669"/>
    <property type="project" value="TreeGrafter"/>
</dbReference>
<feature type="region of interest" description="Disordered" evidence="3">
    <location>
        <begin position="172"/>
        <end position="203"/>
    </location>
</feature>
<comment type="similarity">
    <text evidence="1">Belongs to the TRIAP1/MDM35 family.</text>
</comment>
<dbReference type="HOGENOM" id="CLU_1240903_0_0_1"/>
<feature type="compositionally biased region" description="Basic and acidic residues" evidence="3">
    <location>
        <begin position="172"/>
        <end position="186"/>
    </location>
</feature>
<gene>
    <name evidence="4" type="ORF">I313_04894</name>
</gene>
<dbReference type="GO" id="GO:0005829">
    <property type="term" value="C:cytosol"/>
    <property type="evidence" value="ECO:0007669"/>
    <property type="project" value="TreeGrafter"/>
</dbReference>
<dbReference type="Proteomes" id="UP000053392">
    <property type="component" value="Unassembled WGS sequence"/>
</dbReference>
<evidence type="ECO:0000256" key="1">
    <source>
        <dbReference type="ARBA" id="ARBA00006196"/>
    </source>
</evidence>
<evidence type="ECO:0000256" key="3">
    <source>
        <dbReference type="SAM" id="MobiDB-lite"/>
    </source>
</evidence>
<dbReference type="GO" id="GO:0045332">
    <property type="term" value="P:phospholipid translocation"/>
    <property type="evidence" value="ECO:0007669"/>
    <property type="project" value="TreeGrafter"/>
</dbReference>
<keyword evidence="5" id="KW-1185">Reference proteome</keyword>